<reference evidence="2 3" key="1">
    <citation type="journal article" date="2012" name="Front. Microbiol.">
        <title>Draft Genome Sequence of the Virulent Strain 01-B526 of the Fish Pathogen Aeromonas salmonicida.</title>
        <authorList>
            <person name="Charette S.J."/>
            <person name="Brochu F."/>
            <person name="Boyle B."/>
            <person name="Filion G."/>
            <person name="Tanaka K.H."/>
            <person name="Derome N."/>
        </authorList>
    </citation>
    <scope>NUCLEOTIDE SEQUENCE [LARGE SCALE GENOMIC DNA]</scope>
    <source>
        <strain evidence="2 3">P11</strain>
    </source>
</reference>
<organism evidence="2 3">
    <name type="scientific">Clostridium ragsdalei P11</name>
    <dbReference type="NCBI Taxonomy" id="1353534"/>
    <lineage>
        <taxon>Bacteria</taxon>
        <taxon>Bacillati</taxon>
        <taxon>Bacillota</taxon>
        <taxon>Clostridia</taxon>
        <taxon>Eubacteriales</taxon>
        <taxon>Clostridiaceae</taxon>
        <taxon>Clostridium</taxon>
    </lineage>
</organism>
<dbReference type="RefSeq" id="WP_065078597.1">
    <property type="nucleotide sequence ID" value="NZ_LROS01000023.1"/>
</dbReference>
<protein>
    <recommendedName>
        <fullName evidence="1">ABC-three component systems C-terminal domain-containing protein</fullName>
    </recommendedName>
</protein>
<dbReference type="Pfam" id="PF20276">
    <property type="entry name" value="CTD1"/>
    <property type="match status" value="1"/>
</dbReference>
<evidence type="ECO:0000313" key="2">
    <source>
        <dbReference type="EMBL" id="OBR92674.1"/>
    </source>
</evidence>
<comment type="caution">
    <text evidence="2">The sequence shown here is derived from an EMBL/GenBank/DDBJ whole genome shotgun (WGS) entry which is preliminary data.</text>
</comment>
<dbReference type="PATRIC" id="fig|1353534.3.peg.2417"/>
<dbReference type="AlphaFoldDB" id="A0A1A6ARH9"/>
<name>A0A1A6ARH9_9CLOT</name>
<accession>A0A1A6ARH9</accession>
<sequence>MNKENGWDASASWNGYMYQGKVALLITLKTINDIDDTNGYWLELEGIEDFSIGLNNNYRSVHQVKNRKDNKLEDYKEALSNIVRMIREHPDIINGYLHTKNEIKSENLEQEIMDKLESYYPEKIQKLQDIVQDNDKNDIVYNEIVEKWNEKIKRMNRNTTDINKLIIDKIEKNNSIKNKEDITKEMFKVASRQVLQDEKKNYDFSEKKEAIKKILLYTYPNDNGFADSTDIVDMTLDEIKIYWGEYKSYREEKVNIYYMKLMELINDNITKRAEIRSKNIRILFTEFKDILNLDTYSICTDTKEEELLRLKYLYLKEKDDFCEKDICEVKSEKNCLNCKLEEISNYIVSSPLTEMEGIFRIMSLHKKGKFTEKGFELFGITDLENAFFAGITEIDKEFFMNQCKVLCQINDKFMMSTTISAEKQGRKKLTIEGLIENDIQDVCKKIIKNDEYDTELMEVDKLLTRDFDTEDVFEEACKINVITKDDDNVEDELKYMNITKTKKVGLISIENAKNKYGERK</sequence>
<evidence type="ECO:0000259" key="1">
    <source>
        <dbReference type="Pfam" id="PF20276"/>
    </source>
</evidence>
<dbReference type="EMBL" id="LROS01000023">
    <property type="protein sequence ID" value="OBR92674.1"/>
    <property type="molecule type" value="Genomic_DNA"/>
</dbReference>
<dbReference type="Proteomes" id="UP000093954">
    <property type="component" value="Unassembled WGS sequence"/>
</dbReference>
<evidence type="ECO:0000313" key="3">
    <source>
        <dbReference type="Proteomes" id="UP000093954"/>
    </source>
</evidence>
<gene>
    <name evidence="2" type="ORF">CLRAG_23800</name>
</gene>
<dbReference type="InterPro" id="IPR046920">
    <property type="entry name" value="ABC-3C_CTD1"/>
</dbReference>
<proteinExistence type="predicted"/>
<keyword evidence="3" id="KW-1185">Reference proteome</keyword>
<feature type="domain" description="ABC-three component systems C-terminal" evidence="1">
    <location>
        <begin position="215"/>
        <end position="465"/>
    </location>
</feature>